<name>A0A6M8HNQ1_9PROT</name>
<dbReference type="Pfam" id="PF02738">
    <property type="entry name" value="MoCoBD_1"/>
    <property type="match status" value="1"/>
</dbReference>
<dbReference type="InterPro" id="IPR037165">
    <property type="entry name" value="AldOxase/xan_DH_Mopterin-bd_sf"/>
</dbReference>
<dbReference type="SUPFAM" id="SSF54665">
    <property type="entry name" value="CO dehydrogenase molybdoprotein N-domain-like"/>
    <property type="match status" value="1"/>
</dbReference>
<dbReference type="AlphaFoldDB" id="A0A6M8HNQ1"/>
<accession>A0A6M8HNQ1</accession>
<dbReference type="Pfam" id="PF20256">
    <property type="entry name" value="MoCoBD_2"/>
    <property type="match status" value="1"/>
</dbReference>
<dbReference type="PANTHER" id="PTHR11908:SF123">
    <property type="entry name" value="ALDEHYDE OXIDOREDUCTASE MOLYBDENUM-BINDING SUBUNIT PAOC"/>
    <property type="match status" value="1"/>
</dbReference>
<dbReference type="InterPro" id="IPR016208">
    <property type="entry name" value="Ald_Oxase/xanthine_DH-like"/>
</dbReference>
<evidence type="ECO:0000313" key="2">
    <source>
        <dbReference type="EMBL" id="QKE89925.1"/>
    </source>
</evidence>
<protein>
    <submittedName>
        <fullName evidence="2">Xanthine dehydrogenase family protein molybdopterin-binding subunit</fullName>
    </submittedName>
</protein>
<dbReference type="RefSeq" id="WP_171834914.1">
    <property type="nucleotide sequence ID" value="NZ_CP053708.1"/>
</dbReference>
<reference evidence="2 3" key="1">
    <citation type="journal article" date="2014" name="World J. Microbiol. Biotechnol.">
        <title>Biodiversity and physiological characteristics of Antarctic and Arctic lichens-associated bacteria.</title>
        <authorList>
            <person name="Lee Y.M."/>
            <person name="Kim E.H."/>
            <person name="Lee H.K."/>
            <person name="Hong S.G."/>
        </authorList>
    </citation>
    <scope>NUCLEOTIDE SEQUENCE [LARGE SCALE GENOMIC DNA]</scope>
    <source>
        <strain evidence="2 3">PAMC 26569</strain>
    </source>
</reference>
<dbReference type="InterPro" id="IPR000674">
    <property type="entry name" value="Ald_Oxase/Xan_DH_a/b"/>
</dbReference>
<dbReference type="EMBL" id="CP053708">
    <property type="protein sequence ID" value="QKE89925.1"/>
    <property type="molecule type" value="Genomic_DNA"/>
</dbReference>
<dbReference type="Gene3D" id="3.90.1170.50">
    <property type="entry name" value="Aldehyde oxidase/xanthine dehydrogenase, a/b hammerhead"/>
    <property type="match status" value="1"/>
</dbReference>
<dbReference type="Pfam" id="PF01315">
    <property type="entry name" value="Ald_Xan_dh_C"/>
    <property type="match status" value="1"/>
</dbReference>
<gene>
    <name evidence="2" type="ORF">HN018_07585</name>
</gene>
<dbReference type="Gene3D" id="3.30.365.10">
    <property type="entry name" value="Aldehyde oxidase/xanthine dehydrogenase, molybdopterin binding domain"/>
    <property type="match status" value="4"/>
</dbReference>
<proteinExistence type="predicted"/>
<dbReference type="InterPro" id="IPR046867">
    <property type="entry name" value="AldOxase/xan_DH_MoCoBD2"/>
</dbReference>
<organism evidence="2 3">
    <name type="scientific">Lichenicola cladoniae</name>
    <dbReference type="NCBI Taxonomy" id="1484109"/>
    <lineage>
        <taxon>Bacteria</taxon>
        <taxon>Pseudomonadati</taxon>
        <taxon>Pseudomonadota</taxon>
        <taxon>Alphaproteobacteria</taxon>
        <taxon>Acetobacterales</taxon>
        <taxon>Acetobacteraceae</taxon>
        <taxon>Lichenicola</taxon>
    </lineage>
</organism>
<dbReference type="KEGG" id="lck:HN018_07585"/>
<dbReference type="PANTHER" id="PTHR11908">
    <property type="entry name" value="XANTHINE DEHYDROGENASE"/>
    <property type="match status" value="1"/>
</dbReference>
<keyword evidence="3" id="KW-1185">Reference proteome</keyword>
<dbReference type="InterPro" id="IPR008274">
    <property type="entry name" value="AldOxase/xan_DH_MoCoBD1"/>
</dbReference>
<feature type="domain" description="Aldehyde oxidase/xanthine dehydrogenase a/b hammerhead" evidence="1">
    <location>
        <begin position="32"/>
        <end position="149"/>
    </location>
</feature>
<dbReference type="GO" id="GO:0016491">
    <property type="term" value="F:oxidoreductase activity"/>
    <property type="evidence" value="ECO:0007669"/>
    <property type="project" value="InterPro"/>
</dbReference>
<evidence type="ECO:0000259" key="1">
    <source>
        <dbReference type="SMART" id="SM01008"/>
    </source>
</evidence>
<evidence type="ECO:0000313" key="3">
    <source>
        <dbReference type="Proteomes" id="UP000500767"/>
    </source>
</evidence>
<sequence length="761" mass="80202">MADGDPKGLHAPSLIGPFGPGIDRVDGRLKVTGHATYAYEYGADEYHGPAPLVGFIVPATIARGRIVSIDAKAAEAAPGVRLVLTHANAPAQAPWGPLDAQDRFARAKPELGSDMIRHYGEPVAFVVADSFEQARAAAMAIRVEYAPDAIDVDLLPSLGNGQLLAKMDGGEKPQSSVGDATAAFAKAPVRIDVHYDTPYQNHAQMEPHASLAKWDGPKLTIWCSSQMVDSHQAGVAATLQMSKTNVRIVSRYIGGGFGGKLPYFSDQILAALAAKRLGHPVKVALTRQQMFHLTSHRTQTFQHLRIGAGHDGTLQSVSHDAWIQTARYDNFVENVAQPTRGLYASPNISTLHKVVKLDLPPSDSMRAPGDAVGSLSLECALDELADATGVDPVALRLRNDTMVDPTTHEPFTSRKLAQCLTAGAAKFGWDKRPAKPGTQRDGEWLIGYGMASAYRGNMLRNASAEVTLAPDGHLTVRLAMTDIGTGTYTILTQIAAESMGLPVGQVTVLMGDTNFPPTAGSGGSFGAETSGSAVFRACENLRGALAKAAIADVRSPLHGVDADGIVFENGRIASGSQGEPLGALAGRMSPDGVFAKGQVSKSEKPKGKAQASFGAHFAEVGVNAITGEVRMRRMVGVFAVGRVLNVKTLTSQLMGGMIWGLSSALTEENVVDTRIGKFANQDLANYHVPIQADVGSVEVSFLPETDDLVNPIGVKGGGELGICGSGAAIGNAVFNATGVRIRSFPITPDKLIPHLPALKFV</sequence>
<dbReference type="InterPro" id="IPR036856">
    <property type="entry name" value="Ald_Oxase/Xan_DH_a/b_sf"/>
</dbReference>
<dbReference type="Proteomes" id="UP000500767">
    <property type="component" value="Chromosome"/>
</dbReference>
<dbReference type="SMART" id="SM01008">
    <property type="entry name" value="Ald_Xan_dh_C"/>
    <property type="match status" value="1"/>
</dbReference>
<dbReference type="GO" id="GO:0005506">
    <property type="term" value="F:iron ion binding"/>
    <property type="evidence" value="ECO:0007669"/>
    <property type="project" value="InterPro"/>
</dbReference>
<dbReference type="SUPFAM" id="SSF56003">
    <property type="entry name" value="Molybdenum cofactor-binding domain"/>
    <property type="match status" value="1"/>
</dbReference>